<feature type="domain" description="Helix-turn-helix" evidence="2">
    <location>
        <begin position="31"/>
        <end position="80"/>
    </location>
</feature>
<dbReference type="AlphaFoldDB" id="A0A7U6GHX4"/>
<dbReference type="KEGG" id="tbn:TBH_C0973"/>
<proteinExistence type="predicted"/>
<dbReference type="EMBL" id="AP012273">
    <property type="protein sequence ID" value="BAO43903.1"/>
    <property type="molecule type" value="Genomic_DNA"/>
</dbReference>
<evidence type="ECO:0000313" key="3">
    <source>
        <dbReference type="EMBL" id="BAO43903.1"/>
    </source>
</evidence>
<dbReference type="Pfam" id="PF12728">
    <property type="entry name" value="HTH_17"/>
    <property type="match status" value="1"/>
</dbReference>
<evidence type="ECO:0000256" key="1">
    <source>
        <dbReference type="SAM" id="MobiDB-lite"/>
    </source>
</evidence>
<dbReference type="InterPro" id="IPR041657">
    <property type="entry name" value="HTH_17"/>
</dbReference>
<sequence length="147" mass="16066">MENNGTQVRRGQETDRNTESKAAIAMSGQLLYSLEDAAEQLGGISTRTVRRLIDRGQLSTCKVGRRLMVVAESVRNYVDGNMQPAHNQPCAGKVVQEESTCQESVNAIRTGYSPARTRHIGGRASRMNAANQLAEALALDVKKIHNN</sequence>
<accession>A0A7U6GHX4</accession>
<keyword evidence="4" id="KW-1185">Reference proteome</keyword>
<reference evidence="3 4" key="1">
    <citation type="journal article" date="2014" name="PLoS ONE">
        <title>Physiological and genomic features of a novel sulfur-oxidizing gammaproteobacterium belonging to a previously uncultivated symbiotic lineage isolated from a hydrothermal vent.</title>
        <authorList>
            <person name="Nunoura T."/>
            <person name="Takaki Y."/>
            <person name="Kazama H."/>
            <person name="Kakuta J."/>
            <person name="Shimamura S."/>
            <person name="Makita H."/>
            <person name="Hirai M."/>
            <person name="Miyazaki M."/>
            <person name="Takai K."/>
        </authorList>
    </citation>
    <scope>NUCLEOTIDE SEQUENCE [LARGE SCALE GENOMIC DNA]</scope>
    <source>
        <strain evidence="3 4">Hiromi1</strain>
    </source>
</reference>
<feature type="compositionally biased region" description="Basic and acidic residues" evidence="1">
    <location>
        <begin position="10"/>
        <end position="19"/>
    </location>
</feature>
<gene>
    <name evidence="3" type="ORF">TBH_C0973</name>
</gene>
<evidence type="ECO:0000313" key="4">
    <source>
        <dbReference type="Proteomes" id="UP000031631"/>
    </source>
</evidence>
<name>A0A7U6GHX4_9GAMM</name>
<feature type="region of interest" description="Disordered" evidence="1">
    <location>
        <begin position="1"/>
        <end position="20"/>
    </location>
</feature>
<organism evidence="3 4">
    <name type="scientific">Thiolapillus brandeum</name>
    <dbReference type="NCBI Taxonomy" id="1076588"/>
    <lineage>
        <taxon>Bacteria</taxon>
        <taxon>Pseudomonadati</taxon>
        <taxon>Pseudomonadota</taxon>
        <taxon>Gammaproteobacteria</taxon>
        <taxon>Chromatiales</taxon>
        <taxon>Sedimenticolaceae</taxon>
        <taxon>Thiolapillus</taxon>
    </lineage>
</organism>
<evidence type="ECO:0000259" key="2">
    <source>
        <dbReference type="Pfam" id="PF12728"/>
    </source>
</evidence>
<dbReference type="Proteomes" id="UP000031631">
    <property type="component" value="Chromosome"/>
</dbReference>
<protein>
    <recommendedName>
        <fullName evidence="2">Helix-turn-helix domain-containing protein</fullName>
    </recommendedName>
</protein>